<feature type="compositionally biased region" description="Low complexity" evidence="1">
    <location>
        <begin position="184"/>
        <end position="194"/>
    </location>
</feature>
<organism evidence="2 3">
    <name type="scientific">Cymbomonas tetramitiformis</name>
    <dbReference type="NCBI Taxonomy" id="36881"/>
    <lineage>
        <taxon>Eukaryota</taxon>
        <taxon>Viridiplantae</taxon>
        <taxon>Chlorophyta</taxon>
        <taxon>Pyramimonadophyceae</taxon>
        <taxon>Pyramimonadales</taxon>
        <taxon>Pyramimonadaceae</taxon>
        <taxon>Cymbomonas</taxon>
    </lineage>
</organism>
<proteinExistence type="predicted"/>
<evidence type="ECO:0000313" key="2">
    <source>
        <dbReference type="EMBL" id="KAK3275611.1"/>
    </source>
</evidence>
<gene>
    <name evidence="2" type="ORF">CYMTET_16270</name>
</gene>
<feature type="region of interest" description="Disordered" evidence="1">
    <location>
        <begin position="25"/>
        <end position="96"/>
    </location>
</feature>
<feature type="region of interest" description="Disordered" evidence="1">
    <location>
        <begin position="184"/>
        <end position="205"/>
    </location>
</feature>
<sequence length="242" mass="25489">MGTASQNASAAASAVTAGAACAARPVTTGAACTRSPSDHRRPSTSQRPCNPPARLPPRPCDQRHACTRQRLRPPAPPAQLGPVTTPGAASSARPCDRRRRLHARLGPVTTSAACTALDACDHRRRLRRAQPVRGALHTVEVSPCRGLLLTAGILDGVQVRQLHSLAVVWNLHRPGTERVAFFSSAAAETSPEESAGGDTPRTPRRPVQRAHLGMIVRAAFAPSSSSVLGLTTQGALLHYTMP</sequence>
<dbReference type="Proteomes" id="UP001190700">
    <property type="component" value="Unassembled WGS sequence"/>
</dbReference>
<feature type="region of interest" description="Disordered" evidence="1">
    <location>
        <begin position="1"/>
        <end position="20"/>
    </location>
</feature>
<evidence type="ECO:0000256" key="1">
    <source>
        <dbReference type="SAM" id="MobiDB-lite"/>
    </source>
</evidence>
<dbReference type="EMBL" id="LGRX02007120">
    <property type="protein sequence ID" value="KAK3275611.1"/>
    <property type="molecule type" value="Genomic_DNA"/>
</dbReference>
<reference evidence="2 3" key="1">
    <citation type="journal article" date="2015" name="Genome Biol. Evol.">
        <title>Comparative Genomics of a Bacterivorous Green Alga Reveals Evolutionary Causalities and Consequences of Phago-Mixotrophic Mode of Nutrition.</title>
        <authorList>
            <person name="Burns J.A."/>
            <person name="Paasch A."/>
            <person name="Narechania A."/>
            <person name="Kim E."/>
        </authorList>
    </citation>
    <scope>NUCLEOTIDE SEQUENCE [LARGE SCALE GENOMIC DNA]</scope>
    <source>
        <strain evidence="2 3">PLY_AMNH</strain>
    </source>
</reference>
<evidence type="ECO:0000313" key="3">
    <source>
        <dbReference type="Proteomes" id="UP001190700"/>
    </source>
</evidence>
<accession>A0AAE0L837</accession>
<keyword evidence="3" id="KW-1185">Reference proteome</keyword>
<comment type="caution">
    <text evidence="2">The sequence shown here is derived from an EMBL/GenBank/DDBJ whole genome shotgun (WGS) entry which is preliminary data.</text>
</comment>
<feature type="compositionally biased region" description="Pro residues" evidence="1">
    <location>
        <begin position="49"/>
        <end position="59"/>
    </location>
</feature>
<protein>
    <submittedName>
        <fullName evidence="2">Uncharacterized protein</fullName>
    </submittedName>
</protein>
<dbReference type="AlphaFoldDB" id="A0AAE0L837"/>
<name>A0AAE0L837_9CHLO</name>